<dbReference type="Proteomes" id="UP000295134">
    <property type="component" value="Chromosome"/>
</dbReference>
<protein>
    <recommendedName>
        <fullName evidence="4">SPFH domain / Band 7 family protein</fullName>
    </recommendedName>
</protein>
<reference evidence="1" key="1">
    <citation type="journal article" date="2010" name="Insect Mol. Biol.">
        <title>The draft genome sequence of Arsenophonus nasoniae, son-killer bacterium of Nasonia vitripennis, reveals genes associated with virulence and symbiosis.</title>
        <authorList>
            <person name="Wilkes T."/>
            <person name="Darby A.C."/>
            <person name="Choi J."/>
            <person name="Colborne J.K."/>
            <person name="Werren J.H."/>
            <person name="Hurst G.D.D."/>
        </authorList>
    </citation>
    <scope>NUCLEOTIDE SEQUENCE</scope>
</reference>
<accession>D2U1P2</accession>
<evidence type="ECO:0000313" key="2">
    <source>
        <dbReference type="EMBL" id="QBY44819.1"/>
    </source>
</evidence>
<evidence type="ECO:0000313" key="1">
    <source>
        <dbReference type="EMBL" id="CBA74727.1"/>
    </source>
</evidence>
<reference evidence="2 3" key="2">
    <citation type="submission" date="2019-03" db="EMBL/GenBank/DDBJ databases">
        <title>Long-read sequencing reveals hyperdense prophage content in a complex bacterial symbiont genome.</title>
        <authorList>
            <person name="Frost C.L."/>
            <person name="Siozios S."/>
            <person name="Nadal-Jimenez P."/>
            <person name="Brockhurst M.A."/>
            <person name="King K.C."/>
            <person name="Darby A.C."/>
            <person name="Hurst G.D.D."/>
        </authorList>
    </citation>
    <scope>NUCLEOTIDE SEQUENCE [LARGE SCALE GENOMIC DNA]</scope>
    <source>
        <strain evidence="2 3">FIN</strain>
    </source>
</reference>
<dbReference type="EMBL" id="FN545245">
    <property type="protein sequence ID" value="CBA74727.1"/>
    <property type="molecule type" value="Genomic_DNA"/>
</dbReference>
<evidence type="ECO:0008006" key="4">
    <source>
        <dbReference type="Google" id="ProtNLM"/>
    </source>
</evidence>
<dbReference type="AlphaFoldDB" id="D2U1P2"/>
<sequence>MIVDNMQAINYFIAQKYTEALTNIGKADNSKVIMMPLEASNLMGAIGGISELFQENKKRNNQKSNQT</sequence>
<dbReference type="EMBL" id="CP038613">
    <property type="protein sequence ID" value="QBY44819.1"/>
    <property type="molecule type" value="Genomic_DNA"/>
</dbReference>
<name>D2U1P2_9GAMM</name>
<dbReference type="KEGG" id="ans:ArsFIN_34060"/>
<gene>
    <name evidence="1" type="ORF">ARN_24790</name>
    <name evidence="2" type="ORF">ArsFIN_34060</name>
</gene>
<organism evidence="1">
    <name type="scientific">Arsenophonus nasoniae</name>
    <name type="common">son-killer infecting Nasonia vitripennis</name>
    <dbReference type="NCBI Taxonomy" id="638"/>
    <lineage>
        <taxon>Bacteria</taxon>
        <taxon>Pseudomonadati</taxon>
        <taxon>Pseudomonadota</taxon>
        <taxon>Gammaproteobacteria</taxon>
        <taxon>Enterobacterales</taxon>
        <taxon>Morganellaceae</taxon>
        <taxon>Arsenophonus</taxon>
    </lineage>
</organism>
<evidence type="ECO:0000313" key="3">
    <source>
        <dbReference type="Proteomes" id="UP000295134"/>
    </source>
</evidence>
<proteinExistence type="predicted"/>